<dbReference type="GO" id="GO:0015159">
    <property type="term" value="F:polysaccharide transmembrane transporter activity"/>
    <property type="evidence" value="ECO:0007669"/>
    <property type="project" value="InterPro"/>
</dbReference>
<dbReference type="InterPro" id="IPR003715">
    <property type="entry name" value="Poly_export_N"/>
</dbReference>
<evidence type="ECO:0000256" key="3">
    <source>
        <dbReference type="ARBA" id="ARBA00022448"/>
    </source>
</evidence>
<keyword evidence="13" id="KW-0998">Cell outer membrane</keyword>
<dbReference type="AlphaFoldDB" id="A0A345P3X0"/>
<dbReference type="Gene3D" id="3.30.1950.10">
    <property type="entry name" value="wza like domain"/>
    <property type="match status" value="1"/>
</dbReference>
<dbReference type="InterPro" id="IPR049712">
    <property type="entry name" value="Poly_export"/>
</dbReference>
<accession>A0A345P3X0</accession>
<dbReference type="OrthoDB" id="9808948at2"/>
<proteinExistence type="inferred from homology"/>
<dbReference type="Gene3D" id="3.10.560.10">
    <property type="entry name" value="Outer membrane lipoprotein wza domain like"/>
    <property type="match status" value="2"/>
</dbReference>
<gene>
    <name evidence="17" type="ORF">HYN46_03310</name>
</gene>
<evidence type="ECO:0000256" key="13">
    <source>
        <dbReference type="ARBA" id="ARBA00023237"/>
    </source>
</evidence>
<evidence type="ECO:0000256" key="7">
    <source>
        <dbReference type="ARBA" id="ARBA00022729"/>
    </source>
</evidence>
<keyword evidence="14" id="KW-0449">Lipoprotein</keyword>
<reference evidence="17 18" key="1">
    <citation type="submission" date="2018-07" db="EMBL/GenBank/DDBJ databases">
        <title>Genome sequencing of Moraxellaceae gen. HYN0046.</title>
        <authorList>
            <person name="Kim M."/>
            <person name="Yi H."/>
        </authorList>
    </citation>
    <scope>NUCLEOTIDE SEQUENCE [LARGE SCALE GENOMIC DNA]</scope>
    <source>
        <strain evidence="17 18">HYN0046</strain>
    </source>
</reference>
<evidence type="ECO:0000256" key="12">
    <source>
        <dbReference type="ARBA" id="ARBA00023139"/>
    </source>
</evidence>
<feature type="domain" description="SLBB" evidence="16">
    <location>
        <begin position="260"/>
        <end position="357"/>
    </location>
</feature>
<dbReference type="GO" id="GO:0006811">
    <property type="term" value="P:monoatomic ion transport"/>
    <property type="evidence" value="ECO:0007669"/>
    <property type="project" value="UniProtKB-KW"/>
</dbReference>
<comment type="subcellular location">
    <subcellularLocation>
        <location evidence="1">Cell outer membrane</location>
        <topology evidence="1">Multi-pass membrane protein</topology>
    </subcellularLocation>
</comment>
<dbReference type="PANTHER" id="PTHR33619:SF3">
    <property type="entry name" value="POLYSACCHARIDE EXPORT PROTEIN GFCE-RELATED"/>
    <property type="match status" value="1"/>
</dbReference>
<organism evidence="17 18">
    <name type="scientific">Aquirhabdus parva</name>
    <dbReference type="NCBI Taxonomy" id="2283318"/>
    <lineage>
        <taxon>Bacteria</taxon>
        <taxon>Pseudomonadati</taxon>
        <taxon>Pseudomonadota</taxon>
        <taxon>Gammaproteobacteria</taxon>
        <taxon>Moraxellales</taxon>
        <taxon>Moraxellaceae</taxon>
        <taxon>Aquirhabdus</taxon>
    </lineage>
</organism>
<evidence type="ECO:0000256" key="10">
    <source>
        <dbReference type="ARBA" id="ARBA00023114"/>
    </source>
</evidence>
<dbReference type="PROSITE" id="PS51257">
    <property type="entry name" value="PROKAR_LIPOPROTEIN"/>
    <property type="match status" value="1"/>
</dbReference>
<dbReference type="EMBL" id="CP031222">
    <property type="protein sequence ID" value="AXI01979.1"/>
    <property type="molecule type" value="Genomic_DNA"/>
</dbReference>
<evidence type="ECO:0000256" key="2">
    <source>
        <dbReference type="ARBA" id="ARBA00009450"/>
    </source>
</evidence>
<evidence type="ECO:0000256" key="9">
    <source>
        <dbReference type="ARBA" id="ARBA00023065"/>
    </source>
</evidence>
<keyword evidence="3" id="KW-0813">Transport</keyword>
<keyword evidence="8" id="KW-0625">Polysaccharide transport</keyword>
<dbReference type="GO" id="GO:0046930">
    <property type="term" value="C:pore complex"/>
    <property type="evidence" value="ECO:0007669"/>
    <property type="project" value="UniProtKB-KW"/>
</dbReference>
<evidence type="ECO:0000259" key="16">
    <source>
        <dbReference type="Pfam" id="PF22461"/>
    </source>
</evidence>
<evidence type="ECO:0000259" key="15">
    <source>
        <dbReference type="Pfam" id="PF02563"/>
    </source>
</evidence>
<keyword evidence="6" id="KW-0812">Transmembrane</keyword>
<feature type="domain" description="Polysaccharide export protein N-terminal" evidence="15">
    <location>
        <begin position="78"/>
        <end position="170"/>
    </location>
</feature>
<evidence type="ECO:0000256" key="4">
    <source>
        <dbReference type="ARBA" id="ARBA00022452"/>
    </source>
</evidence>
<dbReference type="Pfam" id="PF22461">
    <property type="entry name" value="SLBB_2"/>
    <property type="match status" value="1"/>
</dbReference>
<evidence type="ECO:0000313" key="18">
    <source>
        <dbReference type="Proteomes" id="UP000253940"/>
    </source>
</evidence>
<protein>
    <submittedName>
        <fullName evidence="17">Polysaccharide export protein</fullName>
    </submittedName>
</protein>
<dbReference type="InterPro" id="IPR054765">
    <property type="entry name" value="SLBB_dom"/>
</dbReference>
<dbReference type="PANTHER" id="PTHR33619">
    <property type="entry name" value="POLYSACCHARIDE EXPORT PROTEIN GFCE-RELATED"/>
    <property type="match status" value="1"/>
</dbReference>
<dbReference type="GO" id="GO:0015288">
    <property type="term" value="F:porin activity"/>
    <property type="evidence" value="ECO:0007669"/>
    <property type="project" value="UniProtKB-KW"/>
</dbReference>
<comment type="similarity">
    <text evidence="2">Belongs to the BexD/CtrA/VexA family.</text>
</comment>
<keyword evidence="7" id="KW-0732">Signal</keyword>
<dbReference type="Pfam" id="PF02563">
    <property type="entry name" value="Poly_export"/>
    <property type="match status" value="1"/>
</dbReference>
<dbReference type="GO" id="GO:0009279">
    <property type="term" value="C:cell outer membrane"/>
    <property type="evidence" value="ECO:0007669"/>
    <property type="project" value="UniProtKB-SubCell"/>
</dbReference>
<evidence type="ECO:0000256" key="8">
    <source>
        <dbReference type="ARBA" id="ARBA00023047"/>
    </source>
</evidence>
<dbReference type="KEGG" id="mbah:HYN46_03310"/>
<evidence type="ECO:0000313" key="17">
    <source>
        <dbReference type="EMBL" id="AXI01979.1"/>
    </source>
</evidence>
<keyword evidence="5" id="KW-0762">Sugar transport</keyword>
<keyword evidence="10" id="KW-0626">Porin</keyword>
<evidence type="ECO:0000256" key="11">
    <source>
        <dbReference type="ARBA" id="ARBA00023136"/>
    </source>
</evidence>
<evidence type="ECO:0000256" key="1">
    <source>
        <dbReference type="ARBA" id="ARBA00004571"/>
    </source>
</evidence>
<name>A0A345P3X0_9GAMM</name>
<dbReference type="RefSeq" id="WP_114898089.1">
    <property type="nucleotide sequence ID" value="NZ_CP031222.1"/>
</dbReference>
<keyword evidence="9" id="KW-0406">Ion transport</keyword>
<evidence type="ECO:0000256" key="5">
    <source>
        <dbReference type="ARBA" id="ARBA00022597"/>
    </source>
</evidence>
<keyword evidence="11" id="KW-0472">Membrane</keyword>
<evidence type="ECO:0000256" key="14">
    <source>
        <dbReference type="ARBA" id="ARBA00023288"/>
    </source>
</evidence>
<keyword evidence="18" id="KW-1185">Reference proteome</keyword>
<evidence type="ECO:0000256" key="6">
    <source>
        <dbReference type="ARBA" id="ARBA00022692"/>
    </source>
</evidence>
<keyword evidence="4" id="KW-1134">Transmembrane beta strand</keyword>
<sequence length="391" mass="41450">MNKAHTKLLTLTLVIATLSGCTLSPDWIPAAGPNRQKILDNKNGVGASAVQIVEINDAVARQVIASQQKKSFSSLTNTSSSLTIGAGDVVEVTVWEAPPALLFGGSDAVGLSPSGSKASVLPEQMVDQKGTISVPFVGQISVVGKTPEQVQTIIAKKLRGMANDPQILVRTTKNNTSNVTVIGDVTASTRMSITPRGERILDALAAAGGVKDPIDKVTLQLTRNDQAAELPLQTVIRDPKQNIVLQSGDVVTALFQPLSFTVLGAVDKNQEINFEAQGISLAQAVARAGGLQDSRSDAHGVFIFRFETPSALVQQPANMVLTPEGKVPVIYRIDMKDPTNFFIAQNFPVRNKDILYVSNASGAELKKFLDIVLGTVSSVLYPAASIISISK</sequence>
<keyword evidence="12" id="KW-0564">Palmitate</keyword>
<dbReference type="Proteomes" id="UP000253940">
    <property type="component" value="Chromosome"/>
</dbReference>